<dbReference type="NCBIfam" id="TIGR03602">
    <property type="entry name" value="streptolysinS"/>
    <property type="match status" value="1"/>
</dbReference>
<evidence type="ECO:0000313" key="2">
    <source>
        <dbReference type="Proteomes" id="UP000198597"/>
    </source>
</evidence>
<proteinExistence type="predicted"/>
<dbReference type="Proteomes" id="UP000198597">
    <property type="component" value="Unassembled WGS sequence"/>
</dbReference>
<name>A0A1H0L696_9CLOT</name>
<evidence type="ECO:0000313" key="1">
    <source>
        <dbReference type="EMBL" id="SDO63747.1"/>
    </source>
</evidence>
<organism evidence="1 2">
    <name type="scientific">Clostridium gasigenes</name>
    <dbReference type="NCBI Taxonomy" id="94869"/>
    <lineage>
        <taxon>Bacteria</taxon>
        <taxon>Bacillati</taxon>
        <taxon>Bacillota</taxon>
        <taxon>Clostridia</taxon>
        <taxon>Eubacteriales</taxon>
        <taxon>Clostridiaceae</taxon>
        <taxon>Clostridium</taxon>
    </lineage>
</organism>
<dbReference type="STRING" id="94869.SAMN04488529_10110"/>
<dbReference type="RefSeq" id="WP_089964622.1">
    <property type="nucleotide sequence ID" value="NZ_FNJM01000001.1"/>
</dbReference>
<reference evidence="1 2" key="1">
    <citation type="submission" date="2016-10" db="EMBL/GenBank/DDBJ databases">
        <authorList>
            <person name="de Groot N.N."/>
        </authorList>
    </citation>
    <scope>NUCLEOTIDE SEQUENCE [LARGE SCALE GENOMIC DNA]</scope>
    <source>
        <strain evidence="1 2">DSM 12272</strain>
    </source>
</reference>
<protein>
    <submittedName>
        <fullName evidence="1">Bacteriocin protoxin, streptolysin S family</fullName>
    </submittedName>
</protein>
<keyword evidence="2" id="KW-1185">Reference proteome</keyword>
<sequence>MLEFNQNMQNTCNNMEEVSVAPGACCCCSCCCCVAIGVNNGTASTSANLTPGN</sequence>
<dbReference type="InterPro" id="IPR019891">
    <property type="entry name" value="Bacteriocin_streptolysin_S_pre"/>
</dbReference>
<accession>A0A1H0L696</accession>
<dbReference type="AlphaFoldDB" id="A0A1H0L696"/>
<dbReference type="EMBL" id="FNJM01000001">
    <property type="protein sequence ID" value="SDO63747.1"/>
    <property type="molecule type" value="Genomic_DNA"/>
</dbReference>
<gene>
    <name evidence="1" type="ORF">SAMN04488529_10110</name>
</gene>